<organism evidence="3 4">
    <name type="scientific">Ladona fulva</name>
    <name type="common">Scarce chaser dragonfly</name>
    <name type="synonym">Libellula fulva</name>
    <dbReference type="NCBI Taxonomy" id="123851"/>
    <lineage>
        <taxon>Eukaryota</taxon>
        <taxon>Metazoa</taxon>
        <taxon>Ecdysozoa</taxon>
        <taxon>Arthropoda</taxon>
        <taxon>Hexapoda</taxon>
        <taxon>Insecta</taxon>
        <taxon>Pterygota</taxon>
        <taxon>Palaeoptera</taxon>
        <taxon>Odonata</taxon>
        <taxon>Epiprocta</taxon>
        <taxon>Anisoptera</taxon>
        <taxon>Libelluloidea</taxon>
        <taxon>Libellulidae</taxon>
        <taxon>Ladona</taxon>
    </lineage>
</organism>
<dbReference type="PANTHER" id="PTHR12181:SF12">
    <property type="entry name" value="PHOSPHATIDATE PHOSPHATASE"/>
    <property type="match status" value="1"/>
</dbReference>
<dbReference type="GO" id="GO:0009062">
    <property type="term" value="P:fatty acid catabolic process"/>
    <property type="evidence" value="ECO:0007669"/>
    <property type="project" value="TreeGrafter"/>
</dbReference>
<accession>A0A8K0P418</accession>
<evidence type="ECO:0000313" key="3">
    <source>
        <dbReference type="EMBL" id="KAG8232911.1"/>
    </source>
</evidence>
<proteinExistence type="predicted"/>
<dbReference type="EMBL" id="KZ308668">
    <property type="protein sequence ID" value="KAG8232911.1"/>
    <property type="molecule type" value="Genomic_DNA"/>
</dbReference>
<dbReference type="SMART" id="SM00775">
    <property type="entry name" value="LNS2"/>
    <property type="match status" value="1"/>
</dbReference>
<dbReference type="GO" id="GO:0032869">
    <property type="term" value="P:cellular response to insulin stimulus"/>
    <property type="evidence" value="ECO:0007669"/>
    <property type="project" value="TreeGrafter"/>
</dbReference>
<dbReference type="InterPro" id="IPR036412">
    <property type="entry name" value="HAD-like_sf"/>
</dbReference>
<sequence length="562" mass="62170">MLGGMFSFMKRSKRLRRHRRNGGNDDDAVGVYLDDLDVDRLDPEVAALYFPVTFRRAPVDGCRPEDSQLGREEYEEEDAESGNGPSLPQSPHSVEGAIGGPKSSLDSDFEDLKHSSFEQKPYGDLSLSLCGGLSEFDCPTEETFTRGVVSHDDLVSNPKLLEDPALVVRMGGKFYPWRAACPIVISLLVFQKPLPPTVVDSLMREYIPNKKQQKVPGGRGYSSWFSWGRSETKKEDVKGELGGTPSLLSVNSAPDLKVVANGTKVIVPEGQIPENLQGEKQEERQWSGPDTDVATQTSFPGSLLDVSKDGKGEGYSGSNSSDDSDGGRQGNKGTLGIRIPTEMRRSFHENAEKYRKTLRLSSDQIGTTRCKCHIYRWRYDDKVVISDIDGTITKSDVLGHILPIVGKDWAQSGVAQLFTKIKNNGYRLLYLSARAIGQARITREYLKSIKQGDLSLPEGPLLLNPTSLISALHRMCGHIELLEFQLFVSSPLTIKASLNMNSHKRSNHLTQAKVILWMNFSRPSEQRNLLCMSSMGSQETHMNNGMAVSNLAHPSKLLANIL</sequence>
<reference evidence="3" key="2">
    <citation type="submission" date="2017-10" db="EMBL/GenBank/DDBJ databases">
        <title>Ladona fulva Genome sequencing and assembly.</title>
        <authorList>
            <person name="Murali S."/>
            <person name="Richards S."/>
            <person name="Bandaranaike D."/>
            <person name="Bellair M."/>
            <person name="Blankenburg K."/>
            <person name="Chao H."/>
            <person name="Dinh H."/>
            <person name="Doddapaneni H."/>
            <person name="Dugan-Rocha S."/>
            <person name="Elkadiri S."/>
            <person name="Gnanaolivu R."/>
            <person name="Hernandez B."/>
            <person name="Skinner E."/>
            <person name="Javaid M."/>
            <person name="Lee S."/>
            <person name="Li M."/>
            <person name="Ming W."/>
            <person name="Munidasa M."/>
            <person name="Muniz J."/>
            <person name="Nguyen L."/>
            <person name="Hughes D."/>
            <person name="Osuji N."/>
            <person name="Pu L.-L."/>
            <person name="Puazo M."/>
            <person name="Qu C."/>
            <person name="Quiroz J."/>
            <person name="Raj R."/>
            <person name="Weissenberger G."/>
            <person name="Xin Y."/>
            <person name="Zou X."/>
            <person name="Han Y."/>
            <person name="Worley K."/>
            <person name="Muzny D."/>
            <person name="Gibbs R."/>
        </authorList>
    </citation>
    <scope>NUCLEOTIDE SEQUENCE</scope>
    <source>
        <strain evidence="3">Sampled in the wild</strain>
    </source>
</reference>
<dbReference type="GO" id="GO:0005634">
    <property type="term" value="C:nucleus"/>
    <property type="evidence" value="ECO:0007669"/>
    <property type="project" value="TreeGrafter"/>
</dbReference>
<dbReference type="InterPro" id="IPR026058">
    <property type="entry name" value="LIPIN"/>
</dbReference>
<dbReference type="AlphaFoldDB" id="A0A8K0P418"/>
<dbReference type="Proteomes" id="UP000792457">
    <property type="component" value="Unassembled WGS sequence"/>
</dbReference>
<feature type="domain" description="LNS2/PITP" evidence="2">
    <location>
        <begin position="383"/>
        <end position="507"/>
    </location>
</feature>
<feature type="region of interest" description="Disordered" evidence="1">
    <location>
        <begin position="269"/>
        <end position="342"/>
    </location>
</feature>
<dbReference type="PANTHER" id="PTHR12181">
    <property type="entry name" value="LIPIN"/>
    <property type="match status" value="1"/>
</dbReference>
<gene>
    <name evidence="3" type="ORF">J437_LFUL011019</name>
</gene>
<dbReference type="Pfam" id="PF16876">
    <property type="entry name" value="Lipin_mid"/>
    <property type="match status" value="1"/>
</dbReference>
<dbReference type="OrthoDB" id="4567at2759"/>
<dbReference type="InterPro" id="IPR031703">
    <property type="entry name" value="Lipin_mid"/>
</dbReference>
<dbReference type="GO" id="GO:0003713">
    <property type="term" value="F:transcription coactivator activity"/>
    <property type="evidence" value="ECO:0007669"/>
    <property type="project" value="TreeGrafter"/>
</dbReference>
<dbReference type="Pfam" id="PF08235">
    <property type="entry name" value="LNS2"/>
    <property type="match status" value="1"/>
</dbReference>
<keyword evidence="4" id="KW-1185">Reference proteome</keyword>
<dbReference type="GO" id="GO:0019432">
    <property type="term" value="P:triglyceride biosynthetic process"/>
    <property type="evidence" value="ECO:0007669"/>
    <property type="project" value="TreeGrafter"/>
</dbReference>
<feature type="compositionally biased region" description="Basic and acidic residues" evidence="1">
    <location>
        <begin position="62"/>
        <end position="72"/>
    </location>
</feature>
<feature type="region of interest" description="Disordered" evidence="1">
    <location>
        <begin position="61"/>
        <end position="101"/>
    </location>
</feature>
<dbReference type="GO" id="GO:0045944">
    <property type="term" value="P:positive regulation of transcription by RNA polymerase II"/>
    <property type="evidence" value="ECO:0007669"/>
    <property type="project" value="TreeGrafter"/>
</dbReference>
<feature type="compositionally biased region" description="Polar residues" evidence="1">
    <location>
        <begin position="83"/>
        <end position="92"/>
    </location>
</feature>
<name>A0A8K0P418_LADFU</name>
<comment type="caution">
    <text evidence="3">The sequence shown here is derived from an EMBL/GenBank/DDBJ whole genome shotgun (WGS) entry which is preliminary data.</text>
</comment>
<dbReference type="InterPro" id="IPR013209">
    <property type="entry name" value="LNS2"/>
</dbReference>
<protein>
    <recommendedName>
        <fullName evidence="2">LNS2/PITP domain-containing protein</fullName>
    </recommendedName>
</protein>
<feature type="non-terminal residue" evidence="3">
    <location>
        <position position="1"/>
    </location>
</feature>
<evidence type="ECO:0000259" key="2">
    <source>
        <dbReference type="SMART" id="SM00775"/>
    </source>
</evidence>
<evidence type="ECO:0000313" key="4">
    <source>
        <dbReference type="Proteomes" id="UP000792457"/>
    </source>
</evidence>
<reference evidence="3" key="1">
    <citation type="submission" date="2013-04" db="EMBL/GenBank/DDBJ databases">
        <authorList>
            <person name="Qu J."/>
            <person name="Murali S.C."/>
            <person name="Bandaranaike D."/>
            <person name="Bellair M."/>
            <person name="Blankenburg K."/>
            <person name="Chao H."/>
            <person name="Dinh H."/>
            <person name="Doddapaneni H."/>
            <person name="Downs B."/>
            <person name="Dugan-Rocha S."/>
            <person name="Elkadiri S."/>
            <person name="Gnanaolivu R.D."/>
            <person name="Hernandez B."/>
            <person name="Javaid M."/>
            <person name="Jayaseelan J.C."/>
            <person name="Lee S."/>
            <person name="Li M."/>
            <person name="Ming W."/>
            <person name="Munidasa M."/>
            <person name="Muniz J."/>
            <person name="Nguyen L."/>
            <person name="Ongeri F."/>
            <person name="Osuji N."/>
            <person name="Pu L.-L."/>
            <person name="Puazo M."/>
            <person name="Qu C."/>
            <person name="Quiroz J."/>
            <person name="Raj R."/>
            <person name="Weissenberger G."/>
            <person name="Xin Y."/>
            <person name="Zou X."/>
            <person name="Han Y."/>
            <person name="Richards S."/>
            <person name="Worley K."/>
            <person name="Muzny D."/>
            <person name="Gibbs R."/>
        </authorList>
    </citation>
    <scope>NUCLEOTIDE SEQUENCE</scope>
    <source>
        <strain evidence="3">Sampled in the wild</strain>
    </source>
</reference>
<dbReference type="InterPro" id="IPR031315">
    <property type="entry name" value="LNS2/PITP"/>
</dbReference>
<dbReference type="SUPFAM" id="SSF56784">
    <property type="entry name" value="HAD-like"/>
    <property type="match status" value="1"/>
</dbReference>
<dbReference type="GO" id="GO:0008195">
    <property type="term" value="F:phosphatidate phosphatase activity"/>
    <property type="evidence" value="ECO:0007669"/>
    <property type="project" value="TreeGrafter"/>
</dbReference>
<evidence type="ECO:0000256" key="1">
    <source>
        <dbReference type="SAM" id="MobiDB-lite"/>
    </source>
</evidence>